<sequence length="69" mass="7335">MTDGNNSSFVLGVRVTTGDDDGSIRMDQTHYARQLLQNYGILDARPVNPPLESGAVEALSGAGPSEQED</sequence>
<gene>
    <name evidence="1" type="ORF">BJ554DRAFT_538</name>
</gene>
<dbReference type="OrthoDB" id="413361at2759"/>
<evidence type="ECO:0008006" key="3">
    <source>
        <dbReference type="Google" id="ProtNLM"/>
    </source>
</evidence>
<keyword evidence="2" id="KW-1185">Reference proteome</keyword>
<evidence type="ECO:0000313" key="2">
    <source>
        <dbReference type="Proteomes" id="UP000673691"/>
    </source>
</evidence>
<proteinExistence type="predicted"/>
<evidence type="ECO:0000313" key="1">
    <source>
        <dbReference type="EMBL" id="KAG5459107.1"/>
    </source>
</evidence>
<dbReference type="AlphaFoldDB" id="A0A8H7ZTW6"/>
<dbReference type="Proteomes" id="UP000673691">
    <property type="component" value="Unassembled WGS sequence"/>
</dbReference>
<reference evidence="1 2" key="1">
    <citation type="journal article" name="Sci. Rep.">
        <title>Genome-scale phylogenetic analyses confirm Olpidium as the closest living zoosporic fungus to the non-flagellated, terrestrial fungi.</title>
        <authorList>
            <person name="Chang Y."/>
            <person name="Rochon D."/>
            <person name="Sekimoto S."/>
            <person name="Wang Y."/>
            <person name="Chovatia M."/>
            <person name="Sandor L."/>
            <person name="Salamov A."/>
            <person name="Grigoriev I.V."/>
            <person name="Stajich J.E."/>
            <person name="Spatafora J.W."/>
        </authorList>
    </citation>
    <scope>NUCLEOTIDE SEQUENCE [LARGE SCALE GENOMIC DNA]</scope>
    <source>
        <strain evidence="1">S191</strain>
    </source>
</reference>
<accession>A0A8H7ZTW6</accession>
<name>A0A8H7ZTW6_9FUNG</name>
<comment type="caution">
    <text evidence="1">The sequence shown here is derived from an EMBL/GenBank/DDBJ whole genome shotgun (WGS) entry which is preliminary data.</text>
</comment>
<dbReference type="EMBL" id="JAEFCI010007351">
    <property type="protein sequence ID" value="KAG5459107.1"/>
    <property type="molecule type" value="Genomic_DNA"/>
</dbReference>
<organism evidence="1 2">
    <name type="scientific">Olpidium bornovanus</name>
    <dbReference type="NCBI Taxonomy" id="278681"/>
    <lineage>
        <taxon>Eukaryota</taxon>
        <taxon>Fungi</taxon>
        <taxon>Fungi incertae sedis</taxon>
        <taxon>Olpidiomycota</taxon>
        <taxon>Olpidiomycotina</taxon>
        <taxon>Olpidiomycetes</taxon>
        <taxon>Olpidiales</taxon>
        <taxon>Olpidiaceae</taxon>
        <taxon>Olpidium</taxon>
    </lineage>
</organism>
<protein>
    <recommendedName>
        <fullName evidence="3">Reverse transcriptase Ty1/copia-type domain-containing protein</fullName>
    </recommendedName>
</protein>